<organism evidence="1 2">
    <name type="scientific">Ceratobasidium theobromae</name>
    <dbReference type="NCBI Taxonomy" id="1582974"/>
    <lineage>
        <taxon>Eukaryota</taxon>
        <taxon>Fungi</taxon>
        <taxon>Dikarya</taxon>
        <taxon>Basidiomycota</taxon>
        <taxon>Agaricomycotina</taxon>
        <taxon>Agaricomycetes</taxon>
        <taxon>Cantharellales</taxon>
        <taxon>Ceratobasidiaceae</taxon>
        <taxon>Ceratobasidium</taxon>
    </lineage>
</organism>
<name>A0A5N5Q846_9AGAM</name>
<protein>
    <submittedName>
        <fullName evidence="1">Uncharacterized protein</fullName>
    </submittedName>
</protein>
<accession>A0A5N5Q846</accession>
<keyword evidence="2" id="KW-1185">Reference proteome</keyword>
<dbReference type="Proteomes" id="UP000383932">
    <property type="component" value="Unassembled WGS sequence"/>
</dbReference>
<reference evidence="1 2" key="1">
    <citation type="journal article" date="2019" name="Fungal Biol. Biotechnol.">
        <title>Draft genome sequence of fastidious pathogen Ceratobasidium theobromae, which causes vascular-streak dieback in Theobroma cacao.</title>
        <authorList>
            <person name="Ali S.S."/>
            <person name="Asman A."/>
            <person name="Shao J."/>
            <person name="Firmansyah A.P."/>
            <person name="Susilo A.W."/>
            <person name="Rosmana A."/>
            <person name="McMahon P."/>
            <person name="Junaid M."/>
            <person name="Guest D."/>
            <person name="Kheng T.Y."/>
            <person name="Meinhardt L.W."/>
            <person name="Bailey B.A."/>
        </authorList>
    </citation>
    <scope>NUCLEOTIDE SEQUENCE [LARGE SCALE GENOMIC DNA]</scope>
    <source>
        <strain evidence="1 2">CT2</strain>
    </source>
</reference>
<proteinExistence type="predicted"/>
<evidence type="ECO:0000313" key="2">
    <source>
        <dbReference type="Proteomes" id="UP000383932"/>
    </source>
</evidence>
<evidence type="ECO:0000313" key="1">
    <source>
        <dbReference type="EMBL" id="KAB5587586.1"/>
    </source>
</evidence>
<gene>
    <name evidence="1" type="ORF">CTheo_8975</name>
</gene>
<comment type="caution">
    <text evidence="1">The sequence shown here is derived from an EMBL/GenBank/DDBJ whole genome shotgun (WGS) entry which is preliminary data.</text>
</comment>
<sequence>MANHPYRITRTSPPPRPPLNAWVALKDMGFAQATRIFAALSVVAAAPIGCVAEEVTCAAMVARDAALMDGTAVGEEVVAQRVILVSSFKVKFAAALPARFASAKTLLPRVGIARCLWFESIELDAYRVLSIFVVRVFLSFCWPRAQAAVRM</sequence>
<dbReference type="EMBL" id="SSOP01000956">
    <property type="protein sequence ID" value="KAB5587586.1"/>
    <property type="molecule type" value="Genomic_DNA"/>
</dbReference>
<dbReference type="AlphaFoldDB" id="A0A5N5Q846"/>